<dbReference type="AlphaFoldDB" id="A0A7W5VB57"/>
<dbReference type="Pfam" id="PF01810">
    <property type="entry name" value="LysE"/>
    <property type="match status" value="1"/>
</dbReference>
<reference evidence="7 8" key="1">
    <citation type="submission" date="2020-08" db="EMBL/GenBank/DDBJ databases">
        <title>Sequencing the genomes of 1000 actinobacteria strains.</title>
        <authorList>
            <person name="Klenk H.-P."/>
        </authorList>
    </citation>
    <scope>NUCLEOTIDE SEQUENCE [LARGE SCALE GENOMIC DNA]</scope>
    <source>
        <strain evidence="7 8">DSM 44320</strain>
    </source>
</reference>
<keyword evidence="5 6" id="KW-0472">Membrane</keyword>
<evidence type="ECO:0000256" key="1">
    <source>
        <dbReference type="ARBA" id="ARBA00004651"/>
    </source>
</evidence>
<evidence type="ECO:0000256" key="4">
    <source>
        <dbReference type="ARBA" id="ARBA00022989"/>
    </source>
</evidence>
<keyword evidence="2" id="KW-1003">Cell membrane</keyword>
<comment type="subcellular location">
    <subcellularLocation>
        <location evidence="1">Cell membrane</location>
        <topology evidence="1">Multi-pass membrane protein</topology>
    </subcellularLocation>
</comment>
<evidence type="ECO:0000256" key="5">
    <source>
        <dbReference type="ARBA" id="ARBA00023136"/>
    </source>
</evidence>
<evidence type="ECO:0000256" key="6">
    <source>
        <dbReference type="SAM" id="Phobius"/>
    </source>
</evidence>
<dbReference type="RefSeq" id="WP_183663011.1">
    <property type="nucleotide sequence ID" value="NZ_JACIBV010000003.1"/>
</dbReference>
<dbReference type="GO" id="GO:0015171">
    <property type="term" value="F:amino acid transmembrane transporter activity"/>
    <property type="evidence" value="ECO:0007669"/>
    <property type="project" value="TreeGrafter"/>
</dbReference>
<feature type="transmembrane region" description="Helical" evidence="6">
    <location>
        <begin position="72"/>
        <end position="89"/>
    </location>
</feature>
<dbReference type="GO" id="GO:0005886">
    <property type="term" value="C:plasma membrane"/>
    <property type="evidence" value="ECO:0007669"/>
    <property type="project" value="UniProtKB-SubCell"/>
</dbReference>
<evidence type="ECO:0000313" key="7">
    <source>
        <dbReference type="EMBL" id="MBB3734037.1"/>
    </source>
</evidence>
<dbReference type="PANTHER" id="PTHR30086:SF20">
    <property type="entry name" value="ARGININE EXPORTER PROTEIN ARGO-RELATED"/>
    <property type="match status" value="1"/>
</dbReference>
<sequence length="121" mass="12604">MTGLIAYVGIVGAVLLGAASPGPSFIVVAQTAMSASRRTALSVAIGIGLGGLFFASLALGGLVTLFSLVDPLYAILKVLGACYLLYLAFRIWRSARESFTLENASAHTSARWAIKGPNKMI</sequence>
<keyword evidence="8" id="KW-1185">Reference proteome</keyword>
<organism evidence="7 8">
    <name type="scientific">Nonomuraea dietziae</name>
    <dbReference type="NCBI Taxonomy" id="65515"/>
    <lineage>
        <taxon>Bacteria</taxon>
        <taxon>Bacillati</taxon>
        <taxon>Actinomycetota</taxon>
        <taxon>Actinomycetes</taxon>
        <taxon>Streptosporangiales</taxon>
        <taxon>Streptosporangiaceae</taxon>
        <taxon>Nonomuraea</taxon>
    </lineage>
</organism>
<gene>
    <name evidence="7" type="ORF">FHR33_009990</name>
</gene>
<name>A0A7W5VB57_9ACTN</name>
<keyword evidence="4 6" id="KW-1133">Transmembrane helix</keyword>
<comment type="caution">
    <text evidence="7">The sequence shown here is derived from an EMBL/GenBank/DDBJ whole genome shotgun (WGS) entry which is preliminary data.</text>
</comment>
<accession>A0A7W5VB57</accession>
<evidence type="ECO:0000256" key="2">
    <source>
        <dbReference type="ARBA" id="ARBA00022475"/>
    </source>
</evidence>
<dbReference type="EMBL" id="JACIBV010000003">
    <property type="protein sequence ID" value="MBB3734037.1"/>
    <property type="molecule type" value="Genomic_DNA"/>
</dbReference>
<dbReference type="InterPro" id="IPR001123">
    <property type="entry name" value="LeuE-type"/>
</dbReference>
<dbReference type="PANTHER" id="PTHR30086">
    <property type="entry name" value="ARGININE EXPORTER PROTEIN ARGO"/>
    <property type="match status" value="1"/>
</dbReference>
<proteinExistence type="predicted"/>
<dbReference type="Proteomes" id="UP000579945">
    <property type="component" value="Unassembled WGS sequence"/>
</dbReference>
<protein>
    <submittedName>
        <fullName evidence="7">Threonine/homoserine/homoserine lactone efflux protein</fullName>
    </submittedName>
</protein>
<feature type="transmembrane region" description="Helical" evidence="6">
    <location>
        <begin position="6"/>
        <end position="28"/>
    </location>
</feature>
<evidence type="ECO:0000256" key="3">
    <source>
        <dbReference type="ARBA" id="ARBA00022692"/>
    </source>
</evidence>
<keyword evidence="3 6" id="KW-0812">Transmembrane</keyword>
<dbReference type="GeneID" id="95395925"/>
<feature type="transmembrane region" description="Helical" evidence="6">
    <location>
        <begin position="40"/>
        <end position="66"/>
    </location>
</feature>
<evidence type="ECO:0000313" key="8">
    <source>
        <dbReference type="Proteomes" id="UP000579945"/>
    </source>
</evidence>